<gene>
    <name evidence="2" type="ORF">LTRI10_LOCUS3538</name>
</gene>
<dbReference type="AlphaFoldDB" id="A0AAV2CHN8"/>
<name>A0AAV2CHN8_9ROSI</name>
<accession>A0AAV2CHN8</accession>
<protein>
    <submittedName>
        <fullName evidence="2">Uncharacterized protein</fullName>
    </submittedName>
</protein>
<evidence type="ECO:0000313" key="3">
    <source>
        <dbReference type="Proteomes" id="UP001497516"/>
    </source>
</evidence>
<feature type="compositionally biased region" description="Low complexity" evidence="1">
    <location>
        <begin position="60"/>
        <end position="101"/>
    </location>
</feature>
<feature type="region of interest" description="Disordered" evidence="1">
    <location>
        <begin position="30"/>
        <end position="101"/>
    </location>
</feature>
<dbReference type="Proteomes" id="UP001497516">
    <property type="component" value="Chromosome 1"/>
</dbReference>
<proteinExistence type="predicted"/>
<keyword evidence="3" id="KW-1185">Reference proteome</keyword>
<reference evidence="2 3" key="1">
    <citation type="submission" date="2024-04" db="EMBL/GenBank/DDBJ databases">
        <authorList>
            <person name="Fracassetti M."/>
        </authorList>
    </citation>
    <scope>NUCLEOTIDE SEQUENCE [LARGE SCALE GENOMIC DNA]</scope>
</reference>
<dbReference type="EMBL" id="OZ034813">
    <property type="protein sequence ID" value="CAL1355804.1"/>
    <property type="molecule type" value="Genomic_DNA"/>
</dbReference>
<sequence>MEPTEASTPRALEFLTLWPAFKVPTSLYLSSTSTTTTSSSGNSVDPHSPMASHSTIAERSLTPPASSSSSSGSTSGTSHGSSSDDSSSPSLDGDSSPPIPP</sequence>
<feature type="compositionally biased region" description="Polar residues" evidence="1">
    <location>
        <begin position="41"/>
        <end position="57"/>
    </location>
</feature>
<organism evidence="2 3">
    <name type="scientific">Linum trigynum</name>
    <dbReference type="NCBI Taxonomy" id="586398"/>
    <lineage>
        <taxon>Eukaryota</taxon>
        <taxon>Viridiplantae</taxon>
        <taxon>Streptophyta</taxon>
        <taxon>Embryophyta</taxon>
        <taxon>Tracheophyta</taxon>
        <taxon>Spermatophyta</taxon>
        <taxon>Magnoliopsida</taxon>
        <taxon>eudicotyledons</taxon>
        <taxon>Gunneridae</taxon>
        <taxon>Pentapetalae</taxon>
        <taxon>rosids</taxon>
        <taxon>fabids</taxon>
        <taxon>Malpighiales</taxon>
        <taxon>Linaceae</taxon>
        <taxon>Linum</taxon>
    </lineage>
</organism>
<feature type="compositionally biased region" description="Low complexity" evidence="1">
    <location>
        <begin position="30"/>
        <end position="40"/>
    </location>
</feature>
<evidence type="ECO:0000256" key="1">
    <source>
        <dbReference type="SAM" id="MobiDB-lite"/>
    </source>
</evidence>
<evidence type="ECO:0000313" key="2">
    <source>
        <dbReference type="EMBL" id="CAL1355804.1"/>
    </source>
</evidence>